<organism evidence="1 2">
    <name type="scientific">Photobacterium alginatilyticum</name>
    <dbReference type="NCBI Taxonomy" id="1775171"/>
    <lineage>
        <taxon>Bacteria</taxon>
        <taxon>Pseudomonadati</taxon>
        <taxon>Pseudomonadota</taxon>
        <taxon>Gammaproteobacteria</taxon>
        <taxon>Vibrionales</taxon>
        <taxon>Vibrionaceae</taxon>
        <taxon>Photobacterium</taxon>
    </lineage>
</organism>
<accession>A0ABW9YL42</accession>
<gene>
    <name evidence="1" type="ORF">EIZ48_18760</name>
</gene>
<evidence type="ECO:0008006" key="3">
    <source>
        <dbReference type="Google" id="ProtNLM"/>
    </source>
</evidence>
<protein>
    <recommendedName>
        <fullName evidence="3">Apea-like HEPN domain-containing protein</fullName>
    </recommendedName>
</protein>
<dbReference type="EMBL" id="RSEJ01000021">
    <property type="protein sequence ID" value="NBI54564.1"/>
    <property type="molecule type" value="Genomic_DNA"/>
</dbReference>
<proteinExistence type="predicted"/>
<reference evidence="1 2" key="1">
    <citation type="journal article" date="2017" name="Int. J. Syst. Evol. Microbiol.">
        <title>Photobacterium alginatilyticum sp. nov., a marine bacterium isolated from bottom seawater.</title>
        <authorList>
            <person name="Wang X."/>
            <person name="Wang Y."/>
            <person name="Yang X."/>
            <person name="Sun H."/>
            <person name="Li B."/>
            <person name="Zhang X.H."/>
        </authorList>
    </citation>
    <scope>NUCLEOTIDE SEQUENCE [LARGE SCALE GENOMIC DNA]</scope>
    <source>
        <strain evidence="1 2">P03D4</strain>
    </source>
</reference>
<sequence>MRGCALFQFFYPGNIRVLPGEAPFDFEGDRFVVGIGKPMSSVNTLSVNDRIITVAHDNSISYKYDFEASRQTGDNQICNAVNRADGSIDVSLLMDTDGKGHTQFSSSSITTLVRIAVEADDLSDALERKALNALNHFIRVYRYATLDTSIKEVDFMAGFKPYIVTGFKKYNEQHLAKDTDQRIRELFDDWEPDARRFTSLQPPNLADHELPNFNREKSTGHIAHYLTTGDFPSWRVTLMRAYEMANEQENHSAAVLESFIALELALYNLLNVYRAKGYKIKKYRRIHDVITEALPNLFNKEVDGLVNQLLGFKNLRNDVVHDGYKPTYTECSECLSIADEAFKFCDAKV</sequence>
<name>A0ABW9YL42_9GAMM</name>
<comment type="caution">
    <text evidence="1">The sequence shown here is derived from an EMBL/GenBank/DDBJ whole genome shotgun (WGS) entry which is preliminary data.</text>
</comment>
<dbReference type="Proteomes" id="UP000738517">
    <property type="component" value="Unassembled WGS sequence"/>
</dbReference>
<keyword evidence="2" id="KW-1185">Reference proteome</keyword>
<evidence type="ECO:0000313" key="2">
    <source>
        <dbReference type="Proteomes" id="UP000738517"/>
    </source>
</evidence>
<evidence type="ECO:0000313" key="1">
    <source>
        <dbReference type="EMBL" id="NBI54564.1"/>
    </source>
</evidence>
<dbReference type="RefSeq" id="WP_160654645.1">
    <property type="nucleotide sequence ID" value="NZ_RSEJ01000021.1"/>
</dbReference>